<dbReference type="InterPro" id="IPR003961">
    <property type="entry name" value="FN3_dom"/>
</dbReference>
<accession>A0A089MAS1</accession>
<dbReference type="SUPFAM" id="SSF49265">
    <property type="entry name" value="Fibronectin type III"/>
    <property type="match status" value="1"/>
</dbReference>
<name>A0A089MAS1_9BACL</name>
<dbReference type="STRING" id="189425.PGRAT_13880"/>
<protein>
    <recommendedName>
        <fullName evidence="1">Fibronectin type-III domain-containing protein</fullName>
    </recommendedName>
</protein>
<proteinExistence type="predicted"/>
<dbReference type="KEGG" id="pgm:PGRAT_13880"/>
<dbReference type="HOGENOM" id="CLU_041399_1_0_9"/>
<dbReference type="PROSITE" id="PS50853">
    <property type="entry name" value="FN3"/>
    <property type="match status" value="1"/>
</dbReference>
<dbReference type="CDD" id="cd00063">
    <property type="entry name" value="FN3"/>
    <property type="match status" value="1"/>
</dbReference>
<dbReference type="Gene3D" id="2.60.120.260">
    <property type="entry name" value="Galactose-binding domain-like"/>
    <property type="match status" value="1"/>
</dbReference>
<gene>
    <name evidence="2" type="ORF">PGRAT_13880</name>
</gene>
<reference evidence="2 3" key="1">
    <citation type="submission" date="2014-08" db="EMBL/GenBank/DDBJ databases">
        <title>Comparative genomics of the Paenibacillus odorifer group.</title>
        <authorList>
            <person name="den Bakker H.C."/>
            <person name="Tsai Y.-C."/>
            <person name="Martin N."/>
            <person name="Korlach J."/>
            <person name="Wiedmann M."/>
        </authorList>
    </citation>
    <scope>NUCLEOTIDE SEQUENCE [LARGE SCALE GENOMIC DNA]</scope>
    <source>
        <strain evidence="2 3">DSM 15220</strain>
    </source>
</reference>
<dbReference type="EMBL" id="CP009287">
    <property type="protein sequence ID" value="AIQ68588.1"/>
    <property type="molecule type" value="Genomic_DNA"/>
</dbReference>
<dbReference type="Gene3D" id="2.60.40.10">
    <property type="entry name" value="Immunoglobulins"/>
    <property type="match status" value="1"/>
</dbReference>
<evidence type="ECO:0000259" key="1">
    <source>
        <dbReference type="PROSITE" id="PS50853"/>
    </source>
</evidence>
<dbReference type="InterPro" id="IPR036116">
    <property type="entry name" value="FN3_sf"/>
</dbReference>
<dbReference type="InterPro" id="IPR013783">
    <property type="entry name" value="Ig-like_fold"/>
</dbReference>
<organism evidence="2 3">
    <name type="scientific">Paenibacillus graminis</name>
    <dbReference type="NCBI Taxonomy" id="189425"/>
    <lineage>
        <taxon>Bacteria</taxon>
        <taxon>Bacillati</taxon>
        <taxon>Bacillota</taxon>
        <taxon>Bacilli</taxon>
        <taxon>Bacillales</taxon>
        <taxon>Paenibacillaceae</taxon>
        <taxon>Paenibacillus</taxon>
    </lineage>
</organism>
<dbReference type="Proteomes" id="UP000029500">
    <property type="component" value="Chromosome"/>
</dbReference>
<dbReference type="eggNOG" id="COG5492">
    <property type="taxonomic scope" value="Bacteria"/>
</dbReference>
<feature type="domain" description="Fibronectin type-III" evidence="1">
    <location>
        <begin position="166"/>
        <end position="254"/>
    </location>
</feature>
<evidence type="ECO:0000313" key="2">
    <source>
        <dbReference type="EMBL" id="AIQ68588.1"/>
    </source>
</evidence>
<keyword evidence="3" id="KW-1185">Reference proteome</keyword>
<evidence type="ECO:0000313" key="3">
    <source>
        <dbReference type="Proteomes" id="UP000029500"/>
    </source>
</evidence>
<dbReference type="AlphaFoldDB" id="A0A089MAS1"/>
<sequence>MVIFVGVLFFSVQTNTYASAVGDQLTAPEAGWKRFDDTHAGVKYTGNWYTKTDTSYYNGSVKVTTKAADNNYVSFSFYGTKLRLIADLYSDRHSNNTITIDGVTESFSEYRAGSTSLTNALVYEKTGLPLAFHTVSVTVGHNRTNFIMDAIDIDDTGYLINTNLSAPVDLSAAAAIEEINLSWTKVTAATSYNVKRSTTEGGPYETIASSVTNATYIDINVTSDVKYYYVVTAVNTAGESISSNEASAILLGQPGNAILTVYLTNGSEKEYDLSMSEVNAFIAWYENKQAGTGKASYAIDKHDNNKGPFTSRKDYVIFDKILTFSVDEYSAK</sequence>
<dbReference type="SMART" id="SM00060">
    <property type="entry name" value="FN3"/>
    <property type="match status" value="1"/>
</dbReference>